<evidence type="ECO:0000313" key="1">
    <source>
        <dbReference type="EMBL" id="JAI04503.1"/>
    </source>
</evidence>
<accession>A0A0E9XP36</accession>
<proteinExistence type="predicted"/>
<organism evidence="1">
    <name type="scientific">Anguilla anguilla</name>
    <name type="common">European freshwater eel</name>
    <name type="synonym">Muraena anguilla</name>
    <dbReference type="NCBI Taxonomy" id="7936"/>
    <lineage>
        <taxon>Eukaryota</taxon>
        <taxon>Metazoa</taxon>
        <taxon>Chordata</taxon>
        <taxon>Craniata</taxon>
        <taxon>Vertebrata</taxon>
        <taxon>Euteleostomi</taxon>
        <taxon>Actinopterygii</taxon>
        <taxon>Neopterygii</taxon>
        <taxon>Teleostei</taxon>
        <taxon>Anguilliformes</taxon>
        <taxon>Anguillidae</taxon>
        <taxon>Anguilla</taxon>
    </lineage>
</organism>
<name>A0A0E9XP36_ANGAN</name>
<protein>
    <submittedName>
        <fullName evidence="1">Uncharacterized protein</fullName>
    </submittedName>
</protein>
<dbReference type="EMBL" id="GBXM01004075">
    <property type="protein sequence ID" value="JAI04503.1"/>
    <property type="molecule type" value="Transcribed_RNA"/>
</dbReference>
<dbReference type="AlphaFoldDB" id="A0A0E9XP36"/>
<reference evidence="1" key="2">
    <citation type="journal article" date="2015" name="Fish Shellfish Immunol.">
        <title>Early steps in the European eel (Anguilla anguilla)-Vibrio vulnificus interaction in the gills: Role of the RtxA13 toxin.</title>
        <authorList>
            <person name="Callol A."/>
            <person name="Pajuelo D."/>
            <person name="Ebbesson L."/>
            <person name="Teles M."/>
            <person name="MacKenzie S."/>
            <person name="Amaro C."/>
        </authorList>
    </citation>
    <scope>NUCLEOTIDE SEQUENCE</scope>
</reference>
<reference evidence="1" key="1">
    <citation type="submission" date="2014-11" db="EMBL/GenBank/DDBJ databases">
        <authorList>
            <person name="Amaro Gonzalez C."/>
        </authorList>
    </citation>
    <scope>NUCLEOTIDE SEQUENCE</scope>
</reference>
<sequence>MHLQSNQPIPGFNLCYFGIITVPHM</sequence>